<dbReference type="InterPro" id="IPR051681">
    <property type="entry name" value="Ser/Thr_Kinases-Pseudokinases"/>
</dbReference>
<dbReference type="PIRSF" id="PIRSF000654">
    <property type="entry name" value="Integrin-linked_kinase"/>
    <property type="match status" value="1"/>
</dbReference>
<comment type="caution">
    <text evidence="2">The sequence shown here is derived from an EMBL/GenBank/DDBJ whole genome shotgun (WGS) entry which is preliminary data.</text>
</comment>
<dbReference type="GO" id="GO:0004674">
    <property type="term" value="F:protein serine/threonine kinase activity"/>
    <property type="evidence" value="ECO:0007669"/>
    <property type="project" value="TreeGrafter"/>
</dbReference>
<keyword evidence="2" id="KW-0808">Transferase</keyword>
<dbReference type="InterPro" id="IPR001245">
    <property type="entry name" value="Ser-Thr/Tyr_kinase_cat_dom"/>
</dbReference>
<dbReference type="InterPro" id="IPR011009">
    <property type="entry name" value="Kinase-like_dom_sf"/>
</dbReference>
<evidence type="ECO:0000313" key="3">
    <source>
        <dbReference type="Proteomes" id="UP000439903"/>
    </source>
</evidence>
<dbReference type="SUPFAM" id="SSF56112">
    <property type="entry name" value="Protein kinase-like (PK-like)"/>
    <property type="match status" value="1"/>
</dbReference>
<organism evidence="2 3">
    <name type="scientific">Gigaspora margarita</name>
    <dbReference type="NCBI Taxonomy" id="4874"/>
    <lineage>
        <taxon>Eukaryota</taxon>
        <taxon>Fungi</taxon>
        <taxon>Fungi incertae sedis</taxon>
        <taxon>Mucoromycota</taxon>
        <taxon>Glomeromycotina</taxon>
        <taxon>Glomeromycetes</taxon>
        <taxon>Diversisporales</taxon>
        <taxon>Gigasporaceae</taxon>
        <taxon>Gigaspora</taxon>
    </lineage>
</organism>
<dbReference type="GO" id="GO:0005524">
    <property type="term" value="F:ATP binding"/>
    <property type="evidence" value="ECO:0007669"/>
    <property type="project" value="InterPro"/>
</dbReference>
<keyword evidence="2" id="KW-0418">Kinase</keyword>
<dbReference type="EMBL" id="WTPW01000025">
    <property type="protein sequence ID" value="KAF0557928.1"/>
    <property type="molecule type" value="Genomic_DNA"/>
</dbReference>
<accession>A0A8H4EV89</accession>
<feature type="domain" description="Protein kinase" evidence="1">
    <location>
        <begin position="14"/>
        <end position="265"/>
    </location>
</feature>
<dbReference type="PANTHER" id="PTHR44329">
    <property type="entry name" value="SERINE/THREONINE-PROTEIN KINASE TNNI3K-RELATED"/>
    <property type="match status" value="1"/>
</dbReference>
<dbReference type="PRINTS" id="PR00109">
    <property type="entry name" value="TYRKINASE"/>
</dbReference>
<name>A0A8H4EV89_GIGMA</name>
<keyword evidence="3" id="KW-1185">Reference proteome</keyword>
<dbReference type="PROSITE" id="PS50011">
    <property type="entry name" value="PROTEIN_KINASE_DOM"/>
    <property type="match status" value="1"/>
</dbReference>
<dbReference type="InterPro" id="IPR000719">
    <property type="entry name" value="Prot_kinase_dom"/>
</dbReference>
<reference evidence="2 3" key="1">
    <citation type="journal article" date="2019" name="Environ. Microbiol.">
        <title>At the nexus of three kingdoms: the genome of the mycorrhizal fungus Gigaspora margarita provides insights into plant, endobacterial and fungal interactions.</title>
        <authorList>
            <person name="Venice F."/>
            <person name="Ghignone S."/>
            <person name="Salvioli di Fossalunga A."/>
            <person name="Amselem J."/>
            <person name="Novero M."/>
            <person name="Xianan X."/>
            <person name="Sedzielewska Toro K."/>
            <person name="Morin E."/>
            <person name="Lipzen A."/>
            <person name="Grigoriev I.V."/>
            <person name="Henrissat B."/>
            <person name="Martin F.M."/>
            <person name="Bonfante P."/>
        </authorList>
    </citation>
    <scope>NUCLEOTIDE SEQUENCE [LARGE SCALE GENOMIC DNA]</scope>
    <source>
        <strain evidence="2 3">BEG34</strain>
    </source>
</reference>
<evidence type="ECO:0000313" key="2">
    <source>
        <dbReference type="EMBL" id="KAF0557928.1"/>
    </source>
</evidence>
<dbReference type="Pfam" id="PF07714">
    <property type="entry name" value="PK_Tyr_Ser-Thr"/>
    <property type="match status" value="1"/>
</dbReference>
<sequence length="275" mass="32333">MLEKHIESCDYNEFYDSEMIYEGNYSYIHKAKWKNGIPVVLKFSKNIENSDTLQTFEMVQKLCYHPNIIEYYAITSDPPCIGIVMQFAEGGDLRHYLKKKFSNLRPTDKLRIAKEIVLGIEFLHNNNIIHADLHTKNILVHKGKMMIADFDHSIFRNSESIERDVRGNLAFTDPQALNSLYKFTYTPESDIYSLSVILWEISSGHMPFEDMLDEQIIIHVLKGRREKPTYNMPSEYIKLYKHGWNENPTNRPEVNDILEVLEQCILKKNYEIMVK</sequence>
<proteinExistence type="predicted"/>
<dbReference type="AlphaFoldDB" id="A0A8H4EV89"/>
<dbReference type="OrthoDB" id="346907at2759"/>
<dbReference type="Proteomes" id="UP000439903">
    <property type="component" value="Unassembled WGS sequence"/>
</dbReference>
<evidence type="ECO:0000259" key="1">
    <source>
        <dbReference type="PROSITE" id="PS50011"/>
    </source>
</evidence>
<dbReference type="Gene3D" id="1.10.510.10">
    <property type="entry name" value="Transferase(Phosphotransferase) domain 1"/>
    <property type="match status" value="1"/>
</dbReference>
<protein>
    <submittedName>
        <fullName evidence="2">Kinase-like protein</fullName>
    </submittedName>
</protein>
<gene>
    <name evidence="2" type="ORF">F8M41_011739</name>
</gene>